<dbReference type="AlphaFoldDB" id="A0A0C3D654"/>
<gene>
    <name evidence="2" type="ORF">OIDMADRAFT_147829</name>
</gene>
<dbReference type="Proteomes" id="UP000054321">
    <property type="component" value="Unassembled WGS sequence"/>
</dbReference>
<reference evidence="2 3" key="1">
    <citation type="submission" date="2014-04" db="EMBL/GenBank/DDBJ databases">
        <authorList>
            <consortium name="DOE Joint Genome Institute"/>
            <person name="Kuo A."/>
            <person name="Martino E."/>
            <person name="Perotto S."/>
            <person name="Kohler A."/>
            <person name="Nagy L.G."/>
            <person name="Floudas D."/>
            <person name="Copeland A."/>
            <person name="Barry K.W."/>
            <person name="Cichocki N."/>
            <person name="Veneault-Fourrey C."/>
            <person name="LaButti K."/>
            <person name="Lindquist E.A."/>
            <person name="Lipzen A."/>
            <person name="Lundell T."/>
            <person name="Morin E."/>
            <person name="Murat C."/>
            <person name="Sun H."/>
            <person name="Tunlid A."/>
            <person name="Henrissat B."/>
            <person name="Grigoriev I.V."/>
            <person name="Hibbett D.S."/>
            <person name="Martin F."/>
            <person name="Nordberg H.P."/>
            <person name="Cantor M.N."/>
            <person name="Hua S.X."/>
        </authorList>
    </citation>
    <scope>NUCLEOTIDE SEQUENCE [LARGE SCALE GENOMIC DNA]</scope>
    <source>
        <strain evidence="2 3">Zn</strain>
    </source>
</reference>
<feature type="compositionally biased region" description="Low complexity" evidence="1">
    <location>
        <begin position="351"/>
        <end position="371"/>
    </location>
</feature>
<dbReference type="HOGENOM" id="CLU_681684_0_0_1"/>
<dbReference type="OrthoDB" id="2260257at2759"/>
<dbReference type="InParanoid" id="A0A0C3D654"/>
<evidence type="ECO:0000256" key="1">
    <source>
        <dbReference type="SAM" id="MobiDB-lite"/>
    </source>
</evidence>
<keyword evidence="3" id="KW-1185">Reference proteome</keyword>
<dbReference type="EMBL" id="KN832882">
    <property type="protein sequence ID" value="KIM97387.1"/>
    <property type="molecule type" value="Genomic_DNA"/>
</dbReference>
<accession>A0A0C3D654</accession>
<feature type="region of interest" description="Disordered" evidence="1">
    <location>
        <begin position="351"/>
        <end position="376"/>
    </location>
</feature>
<sequence>MHNPWWYGSWSLYALGHIGIIAGQSTVYKFTADVASFPPVPGKPYTLTWTGGDPTEAVYITLNNYFPDLPDQNIPYGSTDILSNAPNNGSWTYNVPLNIPAGHHSFSIGYNPFMLSDTTGIFIISPSQTSSAGPFPAPVNTAGATYNGCGLPPLPDYTYTGYQPPCTITTSGRVETIYPIVPASDSSLFFGSSPLGNSPPTTASATPPTTVDRSTAINTAFATGVFAQALQCPTPVTPSTTQITSGDVTTIISLVACDPTPEASQPGVNAGNGVCHTSGYITYSVSGTSSVCCPNGWATTPLNSELFCFTSMTVAGMKRAAWEHKRGLTETLTGVALTTAGVVTSEAAITGGSTTAGSGTSSSTSTGPEAGKTNASSRTAMRGLGVWESFAVAIIPAVILRVLF</sequence>
<protein>
    <submittedName>
        <fullName evidence="2">Uncharacterized protein</fullName>
    </submittedName>
</protein>
<proteinExistence type="predicted"/>
<evidence type="ECO:0000313" key="3">
    <source>
        <dbReference type="Proteomes" id="UP000054321"/>
    </source>
</evidence>
<organism evidence="2 3">
    <name type="scientific">Oidiodendron maius (strain Zn)</name>
    <dbReference type="NCBI Taxonomy" id="913774"/>
    <lineage>
        <taxon>Eukaryota</taxon>
        <taxon>Fungi</taxon>
        <taxon>Dikarya</taxon>
        <taxon>Ascomycota</taxon>
        <taxon>Pezizomycotina</taxon>
        <taxon>Leotiomycetes</taxon>
        <taxon>Leotiomycetes incertae sedis</taxon>
        <taxon>Myxotrichaceae</taxon>
        <taxon>Oidiodendron</taxon>
    </lineage>
</organism>
<evidence type="ECO:0000313" key="2">
    <source>
        <dbReference type="EMBL" id="KIM97387.1"/>
    </source>
</evidence>
<reference evidence="3" key="2">
    <citation type="submission" date="2015-01" db="EMBL/GenBank/DDBJ databases">
        <title>Evolutionary Origins and Diversification of the Mycorrhizal Mutualists.</title>
        <authorList>
            <consortium name="DOE Joint Genome Institute"/>
            <consortium name="Mycorrhizal Genomics Consortium"/>
            <person name="Kohler A."/>
            <person name="Kuo A."/>
            <person name="Nagy L.G."/>
            <person name="Floudas D."/>
            <person name="Copeland A."/>
            <person name="Barry K.W."/>
            <person name="Cichocki N."/>
            <person name="Veneault-Fourrey C."/>
            <person name="LaButti K."/>
            <person name="Lindquist E.A."/>
            <person name="Lipzen A."/>
            <person name="Lundell T."/>
            <person name="Morin E."/>
            <person name="Murat C."/>
            <person name="Riley R."/>
            <person name="Ohm R."/>
            <person name="Sun H."/>
            <person name="Tunlid A."/>
            <person name="Henrissat B."/>
            <person name="Grigoriev I.V."/>
            <person name="Hibbett D.S."/>
            <person name="Martin F."/>
        </authorList>
    </citation>
    <scope>NUCLEOTIDE SEQUENCE [LARGE SCALE GENOMIC DNA]</scope>
    <source>
        <strain evidence="3">Zn</strain>
    </source>
</reference>
<name>A0A0C3D654_OIDMZ</name>